<proteinExistence type="predicted"/>
<keyword evidence="7" id="KW-1185">Reference proteome</keyword>
<comment type="caution">
    <text evidence="6">The sequence shown here is derived from an EMBL/GenBank/DDBJ whole genome shotgun (WGS) entry which is preliminary data.</text>
</comment>
<comment type="cofactor">
    <cofactor evidence="1">
        <name>FAD</name>
        <dbReference type="ChEBI" id="CHEBI:57692"/>
    </cofactor>
</comment>
<dbReference type="NCBIfam" id="NF006130">
    <property type="entry name" value="PRK08274.1"/>
    <property type="match status" value="1"/>
</dbReference>
<feature type="domain" description="FAD-dependent oxidoreductase 2 FAD-binding" evidence="5">
    <location>
        <begin position="89"/>
        <end position="495"/>
    </location>
</feature>
<dbReference type="Pfam" id="PF00890">
    <property type="entry name" value="FAD_binding_2"/>
    <property type="match status" value="2"/>
</dbReference>
<organism evidence="6 7">
    <name type="scientific">Steccherinum ochraceum</name>
    <dbReference type="NCBI Taxonomy" id="92696"/>
    <lineage>
        <taxon>Eukaryota</taxon>
        <taxon>Fungi</taxon>
        <taxon>Dikarya</taxon>
        <taxon>Basidiomycota</taxon>
        <taxon>Agaricomycotina</taxon>
        <taxon>Agaricomycetes</taxon>
        <taxon>Polyporales</taxon>
        <taxon>Steccherinaceae</taxon>
        <taxon>Steccherinum</taxon>
    </lineage>
</organism>
<dbReference type="SUPFAM" id="SSF56425">
    <property type="entry name" value="Succinate dehydrogenase/fumarate reductase flavoprotein, catalytic domain"/>
    <property type="match status" value="1"/>
</dbReference>
<dbReference type="SUPFAM" id="SSF51905">
    <property type="entry name" value="FAD/NAD(P)-binding domain"/>
    <property type="match status" value="1"/>
</dbReference>
<keyword evidence="3" id="KW-0274">FAD</keyword>
<dbReference type="InterPro" id="IPR003953">
    <property type="entry name" value="FAD-dep_OxRdtase_2_FAD-bd"/>
</dbReference>
<evidence type="ECO:0000256" key="1">
    <source>
        <dbReference type="ARBA" id="ARBA00001974"/>
    </source>
</evidence>
<reference evidence="6 7" key="1">
    <citation type="submission" date="2018-11" db="EMBL/GenBank/DDBJ databases">
        <title>Genome assembly of Steccherinum ochraceum LE-BIN_3174, the white-rot fungus of the Steccherinaceae family (The Residual Polyporoid clade, Polyporales, Basidiomycota).</title>
        <authorList>
            <person name="Fedorova T.V."/>
            <person name="Glazunova O.A."/>
            <person name="Landesman E.O."/>
            <person name="Moiseenko K.V."/>
            <person name="Psurtseva N.V."/>
            <person name="Savinova O.S."/>
            <person name="Shakhova N.V."/>
            <person name="Tyazhelova T.V."/>
            <person name="Vasina D.V."/>
        </authorList>
    </citation>
    <scope>NUCLEOTIDE SEQUENCE [LARGE SCALE GENOMIC DNA]</scope>
    <source>
        <strain evidence="6 7">LE-BIN_3174</strain>
    </source>
</reference>
<gene>
    <name evidence="6" type="ORF">EIP91_009077</name>
</gene>
<name>A0A4R0S015_9APHY</name>
<dbReference type="GO" id="GO:0016491">
    <property type="term" value="F:oxidoreductase activity"/>
    <property type="evidence" value="ECO:0007669"/>
    <property type="project" value="UniProtKB-KW"/>
</dbReference>
<keyword evidence="2" id="KW-0285">Flavoprotein</keyword>
<dbReference type="AlphaFoldDB" id="A0A4R0S015"/>
<dbReference type="Proteomes" id="UP000292702">
    <property type="component" value="Unassembled WGS sequence"/>
</dbReference>
<evidence type="ECO:0000256" key="3">
    <source>
        <dbReference type="ARBA" id="ARBA00022827"/>
    </source>
</evidence>
<dbReference type="STRING" id="92696.A0A4R0S015"/>
<dbReference type="Gene3D" id="3.50.50.60">
    <property type="entry name" value="FAD/NAD(P)-binding domain"/>
    <property type="match status" value="1"/>
</dbReference>
<sequence length="523" mass="56361">MSTDPSLHFDCIVIGSGNAGSCAALSAKDEGCTRVLIVDKCPAEWVGGNGYFTAGAHRTVHDGLHDLLPIVSNVSPTSDLAQKIDMDPYSAEEFTEDIMRLSKGRSDQSLVKALVNGSREAIQWLHDRVKMPFVFSFHRQAYLVEGRQKFWGGMVLATEDGGKGVIAAHQKTLKEAGVEVWFETPAVELLADSQGAITGVVVRRNGELVRLHAPAVVLASGGYEASRDLRAQHLGEEWSRAKVRGTPFNTGDGIALARAVHARTTGDFEGCHSTCWDYDAPSDQGDRNLSNQYTKSGYTLGLMLNANGHRFVDEGEDFRNYTYAKFGKEILKQPGGYAWQVWDATAAPWLRKEEYGDGIVKKVTAATLDDLADLLSEDGLHDKGQFIATVRLYNDAVKAFALANPSVKWDPSVRDGLSTDPSLPIPKSNWALPITTPPFLAVKVTCGITFTFGGLAIDPSTAGVLSEVTGKPIRGLFCTGELVGGLFYGNYPGGSGLTTGAVFGRKAGKEAAKIVVEGKNERT</sequence>
<dbReference type="PANTHER" id="PTHR43400:SF7">
    <property type="entry name" value="FAD-DEPENDENT OXIDOREDUCTASE 2 FAD BINDING DOMAIN-CONTAINING PROTEIN"/>
    <property type="match status" value="1"/>
</dbReference>
<evidence type="ECO:0000259" key="5">
    <source>
        <dbReference type="Pfam" id="PF00890"/>
    </source>
</evidence>
<keyword evidence="4" id="KW-0560">Oxidoreductase</keyword>
<accession>A0A4R0S015</accession>
<evidence type="ECO:0000313" key="7">
    <source>
        <dbReference type="Proteomes" id="UP000292702"/>
    </source>
</evidence>
<dbReference type="Gene3D" id="3.90.700.10">
    <property type="entry name" value="Succinate dehydrogenase/fumarate reductase flavoprotein, catalytic domain"/>
    <property type="match status" value="1"/>
</dbReference>
<evidence type="ECO:0000313" key="6">
    <source>
        <dbReference type="EMBL" id="TCD69014.1"/>
    </source>
</evidence>
<protein>
    <recommendedName>
        <fullName evidence="5">FAD-dependent oxidoreductase 2 FAD-binding domain-containing protein</fullName>
    </recommendedName>
</protein>
<dbReference type="PANTHER" id="PTHR43400">
    <property type="entry name" value="FUMARATE REDUCTASE"/>
    <property type="match status" value="1"/>
</dbReference>
<feature type="domain" description="FAD-dependent oxidoreductase 2 FAD-binding" evidence="5">
    <location>
        <begin position="10"/>
        <end position="43"/>
    </location>
</feature>
<dbReference type="EMBL" id="RWJN01000051">
    <property type="protein sequence ID" value="TCD69014.1"/>
    <property type="molecule type" value="Genomic_DNA"/>
</dbReference>
<evidence type="ECO:0000256" key="4">
    <source>
        <dbReference type="ARBA" id="ARBA00023002"/>
    </source>
</evidence>
<evidence type="ECO:0000256" key="2">
    <source>
        <dbReference type="ARBA" id="ARBA00022630"/>
    </source>
</evidence>
<dbReference type="InterPro" id="IPR036188">
    <property type="entry name" value="FAD/NAD-bd_sf"/>
</dbReference>
<dbReference type="OrthoDB" id="7777654at2759"/>
<dbReference type="InterPro" id="IPR050315">
    <property type="entry name" value="FAD-oxidoreductase_2"/>
</dbReference>
<dbReference type="InterPro" id="IPR027477">
    <property type="entry name" value="Succ_DH/fumarate_Rdtase_cat_sf"/>
</dbReference>